<name>A0A1M5LUR3_9GAMM</name>
<dbReference type="Gene3D" id="3.40.309.10">
    <property type="entry name" value="Aldehyde Dehydrogenase, Chain A, domain 2"/>
    <property type="match status" value="1"/>
</dbReference>
<dbReference type="SUPFAM" id="SSF53720">
    <property type="entry name" value="ALDH-like"/>
    <property type="match status" value="1"/>
</dbReference>
<dbReference type="InterPro" id="IPR016162">
    <property type="entry name" value="Ald_DH_N"/>
</dbReference>
<evidence type="ECO:0000256" key="6">
    <source>
        <dbReference type="PROSITE-ProRule" id="PRU10007"/>
    </source>
</evidence>
<evidence type="ECO:0000256" key="5">
    <source>
        <dbReference type="PIRSR" id="PIRSR036492-1"/>
    </source>
</evidence>
<dbReference type="InterPro" id="IPR029510">
    <property type="entry name" value="Ald_DH_CS_GLU"/>
</dbReference>
<dbReference type="RefSeq" id="WP_072895026.1">
    <property type="nucleotide sequence ID" value="NZ_FQWZ01000002.1"/>
</dbReference>
<dbReference type="Pfam" id="PF00171">
    <property type="entry name" value="Aldedh"/>
    <property type="match status" value="1"/>
</dbReference>
<dbReference type="PANTHER" id="PTHR43570:SF20">
    <property type="entry name" value="ALDEHYDE DEHYDROGENASE ALDX-RELATED"/>
    <property type="match status" value="1"/>
</dbReference>
<evidence type="ECO:0000313" key="10">
    <source>
        <dbReference type="Proteomes" id="UP000199758"/>
    </source>
</evidence>
<dbReference type="OrthoDB" id="9812625at2"/>
<dbReference type="STRING" id="490188.SAMN04488068_1104"/>
<dbReference type="InterPro" id="IPR016163">
    <property type="entry name" value="Ald_DH_C"/>
</dbReference>
<keyword evidence="3" id="KW-0520">NAD</keyword>
<evidence type="ECO:0000256" key="3">
    <source>
        <dbReference type="ARBA" id="ARBA00023027"/>
    </source>
</evidence>
<gene>
    <name evidence="9" type="ORF">SAMN04488068_1104</name>
</gene>
<organism evidence="9 10">
    <name type="scientific">Hydrocarboniphaga daqingensis</name>
    <dbReference type="NCBI Taxonomy" id="490188"/>
    <lineage>
        <taxon>Bacteria</taxon>
        <taxon>Pseudomonadati</taxon>
        <taxon>Pseudomonadota</taxon>
        <taxon>Gammaproteobacteria</taxon>
        <taxon>Nevskiales</taxon>
        <taxon>Nevskiaceae</taxon>
        <taxon>Hydrocarboniphaga</taxon>
    </lineage>
</organism>
<dbReference type="PIRSF" id="PIRSF036492">
    <property type="entry name" value="ALDH"/>
    <property type="match status" value="1"/>
</dbReference>
<dbReference type="InterPro" id="IPR016161">
    <property type="entry name" value="Ald_DH/histidinol_DH"/>
</dbReference>
<dbReference type="Proteomes" id="UP000199758">
    <property type="component" value="Unassembled WGS sequence"/>
</dbReference>
<evidence type="ECO:0000256" key="7">
    <source>
        <dbReference type="RuleBase" id="RU003345"/>
    </source>
</evidence>
<reference evidence="9 10" key="1">
    <citation type="submission" date="2016-11" db="EMBL/GenBank/DDBJ databases">
        <authorList>
            <person name="Jaros S."/>
            <person name="Januszkiewicz K."/>
            <person name="Wedrychowicz H."/>
        </authorList>
    </citation>
    <scope>NUCLEOTIDE SEQUENCE [LARGE SCALE GENOMIC DNA]</scope>
    <source>
        <strain evidence="9 10">CGMCC 1.7049</strain>
    </source>
</reference>
<dbReference type="InterPro" id="IPR015590">
    <property type="entry name" value="Aldehyde_DH_dom"/>
</dbReference>
<keyword evidence="2 4" id="KW-0560">Oxidoreductase</keyword>
<dbReference type="PANTHER" id="PTHR43570">
    <property type="entry name" value="ALDEHYDE DEHYDROGENASE"/>
    <property type="match status" value="1"/>
</dbReference>
<evidence type="ECO:0000313" key="9">
    <source>
        <dbReference type="EMBL" id="SHG68798.1"/>
    </source>
</evidence>
<evidence type="ECO:0000256" key="4">
    <source>
        <dbReference type="PIRNR" id="PIRNR036492"/>
    </source>
</evidence>
<evidence type="ECO:0000256" key="1">
    <source>
        <dbReference type="ARBA" id="ARBA00009986"/>
    </source>
</evidence>
<dbReference type="PROSITE" id="PS00687">
    <property type="entry name" value="ALDEHYDE_DEHYDR_GLU"/>
    <property type="match status" value="1"/>
</dbReference>
<evidence type="ECO:0000256" key="2">
    <source>
        <dbReference type="ARBA" id="ARBA00023002"/>
    </source>
</evidence>
<dbReference type="AlphaFoldDB" id="A0A1M5LUR3"/>
<dbReference type="GO" id="GO:0005737">
    <property type="term" value="C:cytoplasm"/>
    <property type="evidence" value="ECO:0007669"/>
    <property type="project" value="TreeGrafter"/>
</dbReference>
<protein>
    <recommendedName>
        <fullName evidence="4">Aldehyde dehydrogenase</fullName>
    </recommendedName>
</protein>
<accession>A0A1M5LUR3</accession>
<feature type="active site" evidence="5">
    <location>
        <position position="253"/>
    </location>
</feature>
<dbReference type="GO" id="GO:0004029">
    <property type="term" value="F:aldehyde dehydrogenase (NAD+) activity"/>
    <property type="evidence" value="ECO:0007669"/>
    <property type="project" value="TreeGrafter"/>
</dbReference>
<dbReference type="EMBL" id="FQWZ01000002">
    <property type="protein sequence ID" value="SHG68798.1"/>
    <property type="molecule type" value="Genomic_DNA"/>
</dbReference>
<evidence type="ECO:0000259" key="8">
    <source>
        <dbReference type="Pfam" id="PF00171"/>
    </source>
</evidence>
<keyword evidence="10" id="KW-1185">Reference proteome</keyword>
<dbReference type="Gene3D" id="3.40.605.10">
    <property type="entry name" value="Aldehyde Dehydrogenase, Chain A, domain 1"/>
    <property type="match status" value="1"/>
</dbReference>
<feature type="domain" description="Aldehyde dehydrogenase" evidence="8">
    <location>
        <begin position="14"/>
        <end position="442"/>
    </location>
</feature>
<feature type="active site" evidence="5 6">
    <location>
        <position position="219"/>
    </location>
</feature>
<comment type="similarity">
    <text evidence="1 4 7">Belongs to the aldehyde dehydrogenase family.</text>
</comment>
<dbReference type="FunFam" id="3.40.309.10:FF:000003">
    <property type="entry name" value="Aldehyde dehydrogenase"/>
    <property type="match status" value="1"/>
</dbReference>
<sequence length="502" mass="55617">MNTATDMPMPTASIRATFDRVRALAPPLVDTTADQRIAKIQRLMKTLMKYRQQIYETGKLERGLSPPDMDGELVMLKFEAEFIAKNLHDWMTPKPAEPSLMTLGKKCYVRYEPKGTVLVLPSWNAPYVIGFLPVLGAIAAGNSIILKPSELSPHSSALCARIVKEAFPDGEVSCIEGGAEAAQALLACPFNHIFYIGNNHVGRIVMKAAADHFASVTLEMGGKNPSIIDKSADVEDAALKTSWGRMCNAGQACIAPDYVLVHESVAQRFTEALVREIKAMYNPKGTGFENNPEFPRIINTRHFERIKGLIEDARAKGARFEIGGEYRAEDRYIAPTVVTQVNDDMRLMKEEIFGPMIAVVPYRTREEVVEYIAARDKPLALYVFSKDADATEYFIRHTTSGSSVVNHNVVQSGTNPHLPFGGVNSSGIGRMVGFATFNECSNGRAIVEEGPPLMDPREMFPPLTDKYKKQLSDLLDREKPIPGFVVPMVSAIIKLRTMFSRR</sequence>
<dbReference type="InterPro" id="IPR012394">
    <property type="entry name" value="Aldehyde_DH_NAD(P)"/>
</dbReference>
<proteinExistence type="inferred from homology"/>
<dbReference type="GO" id="GO:0006081">
    <property type="term" value="P:aldehyde metabolic process"/>
    <property type="evidence" value="ECO:0007669"/>
    <property type="project" value="InterPro"/>
</dbReference>